<gene>
    <name evidence="7" type="ORF">CLV62_1355</name>
</gene>
<evidence type="ECO:0000259" key="6">
    <source>
        <dbReference type="Pfam" id="PF08281"/>
    </source>
</evidence>
<dbReference type="InterPro" id="IPR013325">
    <property type="entry name" value="RNA_pol_sigma_r2"/>
</dbReference>
<evidence type="ECO:0000256" key="3">
    <source>
        <dbReference type="ARBA" id="ARBA00023082"/>
    </source>
</evidence>
<dbReference type="InterPro" id="IPR014284">
    <property type="entry name" value="RNA_pol_sigma-70_dom"/>
</dbReference>
<evidence type="ECO:0000313" key="7">
    <source>
        <dbReference type="EMBL" id="PXV59433.1"/>
    </source>
</evidence>
<dbReference type="GO" id="GO:0016987">
    <property type="term" value="F:sigma factor activity"/>
    <property type="evidence" value="ECO:0007669"/>
    <property type="project" value="UniProtKB-KW"/>
</dbReference>
<dbReference type="InterPro" id="IPR013324">
    <property type="entry name" value="RNA_pol_sigma_r3/r4-like"/>
</dbReference>
<evidence type="ECO:0000259" key="5">
    <source>
        <dbReference type="Pfam" id="PF04542"/>
    </source>
</evidence>
<accession>A0A2V3PII1</accession>
<keyword evidence="4" id="KW-0804">Transcription</keyword>
<sequence>MKQSIRDEIVLIEALHRGSQRSFEQLYANYTDFVYKSIDRIIRSKDDAYELTNDIFMKVWHNRDKIDSSQPMKNYLLLLAQREAYNFLNSKSAGKTNANIRMDDYLTELSEFIDLTDSENTLYAKELAMTIRLVVDRMPAQRRIIFEQSRYEGLSNMQIALNMDLSIKTIETHISAALRDLKRVVLAFCILYSSAHFLKAASDIRDFNNQPSINIIQAFEGKEEEKPS</sequence>
<evidence type="ECO:0000256" key="4">
    <source>
        <dbReference type="ARBA" id="ARBA00023163"/>
    </source>
</evidence>
<dbReference type="EMBL" id="QICL01000035">
    <property type="protein sequence ID" value="PXV59433.1"/>
    <property type="molecule type" value="Genomic_DNA"/>
</dbReference>
<proteinExistence type="inferred from homology"/>
<keyword evidence="8" id="KW-1185">Reference proteome</keyword>
<dbReference type="SUPFAM" id="SSF88946">
    <property type="entry name" value="Sigma2 domain of RNA polymerase sigma factors"/>
    <property type="match status" value="1"/>
</dbReference>
<dbReference type="GO" id="GO:0006352">
    <property type="term" value="P:DNA-templated transcription initiation"/>
    <property type="evidence" value="ECO:0007669"/>
    <property type="project" value="InterPro"/>
</dbReference>
<evidence type="ECO:0000313" key="8">
    <source>
        <dbReference type="Proteomes" id="UP000247973"/>
    </source>
</evidence>
<reference evidence="7 8" key="1">
    <citation type="submission" date="2018-03" db="EMBL/GenBank/DDBJ databases">
        <title>Genomic Encyclopedia of Archaeal and Bacterial Type Strains, Phase II (KMG-II): from individual species to whole genera.</title>
        <authorList>
            <person name="Goeker M."/>
        </authorList>
    </citation>
    <scope>NUCLEOTIDE SEQUENCE [LARGE SCALE GENOMIC DNA]</scope>
    <source>
        <strain evidence="7 8">DSM 100214</strain>
    </source>
</reference>
<dbReference type="InterPro" id="IPR014327">
    <property type="entry name" value="RNA_pol_sigma70_bacteroid"/>
</dbReference>
<organism evidence="7 8">
    <name type="scientific">Dysgonomonas alginatilytica</name>
    <dbReference type="NCBI Taxonomy" id="1605892"/>
    <lineage>
        <taxon>Bacteria</taxon>
        <taxon>Pseudomonadati</taxon>
        <taxon>Bacteroidota</taxon>
        <taxon>Bacteroidia</taxon>
        <taxon>Bacteroidales</taxon>
        <taxon>Dysgonomonadaceae</taxon>
        <taxon>Dysgonomonas</taxon>
    </lineage>
</organism>
<dbReference type="AlphaFoldDB" id="A0A2V3PII1"/>
<dbReference type="Gene3D" id="1.10.10.10">
    <property type="entry name" value="Winged helix-like DNA-binding domain superfamily/Winged helix DNA-binding domain"/>
    <property type="match status" value="1"/>
</dbReference>
<keyword evidence="3" id="KW-0731">Sigma factor</keyword>
<dbReference type="InterPro" id="IPR036388">
    <property type="entry name" value="WH-like_DNA-bd_sf"/>
</dbReference>
<dbReference type="Pfam" id="PF08281">
    <property type="entry name" value="Sigma70_r4_2"/>
    <property type="match status" value="1"/>
</dbReference>
<comment type="caution">
    <text evidence="7">The sequence shown here is derived from an EMBL/GenBank/DDBJ whole genome shotgun (WGS) entry which is preliminary data.</text>
</comment>
<dbReference type="PANTHER" id="PTHR43133:SF46">
    <property type="entry name" value="RNA POLYMERASE SIGMA-70 FACTOR ECF SUBFAMILY"/>
    <property type="match status" value="1"/>
</dbReference>
<dbReference type="InterPro" id="IPR007627">
    <property type="entry name" value="RNA_pol_sigma70_r2"/>
</dbReference>
<feature type="domain" description="RNA polymerase sigma factor 70 region 4 type 2" evidence="6">
    <location>
        <begin position="131"/>
        <end position="181"/>
    </location>
</feature>
<dbReference type="NCBIfam" id="TIGR02937">
    <property type="entry name" value="sigma70-ECF"/>
    <property type="match status" value="1"/>
</dbReference>
<dbReference type="Gene3D" id="1.10.1740.10">
    <property type="match status" value="1"/>
</dbReference>
<dbReference type="OrthoDB" id="1493347at2"/>
<dbReference type="GO" id="GO:0003677">
    <property type="term" value="F:DNA binding"/>
    <property type="evidence" value="ECO:0007669"/>
    <property type="project" value="InterPro"/>
</dbReference>
<protein>
    <submittedName>
        <fullName evidence="7">RNA polymerase sigma-70 factor (ECF subfamily)</fullName>
    </submittedName>
</protein>
<feature type="domain" description="RNA polymerase sigma-70 region 2" evidence="5">
    <location>
        <begin position="26"/>
        <end position="92"/>
    </location>
</feature>
<keyword evidence="2" id="KW-0805">Transcription regulation</keyword>
<dbReference type="PANTHER" id="PTHR43133">
    <property type="entry name" value="RNA POLYMERASE ECF-TYPE SIGMA FACTO"/>
    <property type="match status" value="1"/>
</dbReference>
<evidence type="ECO:0000256" key="1">
    <source>
        <dbReference type="ARBA" id="ARBA00010641"/>
    </source>
</evidence>
<name>A0A2V3PII1_9BACT</name>
<comment type="similarity">
    <text evidence="1">Belongs to the sigma-70 factor family. ECF subfamily.</text>
</comment>
<dbReference type="Pfam" id="PF04542">
    <property type="entry name" value="Sigma70_r2"/>
    <property type="match status" value="1"/>
</dbReference>
<dbReference type="NCBIfam" id="TIGR02985">
    <property type="entry name" value="Sig70_bacteroi1"/>
    <property type="match status" value="1"/>
</dbReference>
<dbReference type="InterPro" id="IPR039425">
    <property type="entry name" value="RNA_pol_sigma-70-like"/>
</dbReference>
<dbReference type="SUPFAM" id="SSF88659">
    <property type="entry name" value="Sigma3 and sigma4 domains of RNA polymerase sigma factors"/>
    <property type="match status" value="1"/>
</dbReference>
<dbReference type="InterPro" id="IPR013249">
    <property type="entry name" value="RNA_pol_sigma70_r4_t2"/>
</dbReference>
<evidence type="ECO:0000256" key="2">
    <source>
        <dbReference type="ARBA" id="ARBA00023015"/>
    </source>
</evidence>
<dbReference type="RefSeq" id="WP_110312282.1">
    <property type="nucleotide sequence ID" value="NZ_QICL01000035.1"/>
</dbReference>
<dbReference type="Proteomes" id="UP000247973">
    <property type="component" value="Unassembled WGS sequence"/>
</dbReference>